<protein>
    <recommendedName>
        <fullName evidence="4">Large ribosomal subunit protein uL6</fullName>
    </recommendedName>
</protein>
<dbReference type="eggNOG" id="COG0097">
    <property type="taxonomic scope" value="Bacteria"/>
</dbReference>
<dbReference type="SUPFAM" id="SSF56053">
    <property type="entry name" value="Ribosomal protein L6"/>
    <property type="match status" value="2"/>
</dbReference>
<sequence>MSRVGKRILTIPAGVEVTIEQSFVSVVGKLGKLQRSFSSFINIIKEDGKLSTARSSEEKHIKQLHGTTNALLQGMLTGVSSGFSKELKIKGVGYRASLKDNNLELLVGYSHPVNVAIPTDLSLELPNPTTVIVKGIDKQRVGQLAAEIRAIRKPNSYSGKGITYANEVLRLKEGKKASK</sequence>
<keyword evidence="3 4" id="KW-0687">Ribonucleoprotein</keyword>
<dbReference type="KEGG" id="mco:MCJ_001450"/>
<evidence type="ECO:0000256" key="6">
    <source>
        <dbReference type="RuleBase" id="RU003870"/>
    </source>
</evidence>
<evidence type="ECO:0000313" key="8">
    <source>
        <dbReference type="EMBL" id="CAT04835.1"/>
    </source>
</evidence>
<dbReference type="GO" id="GO:0002181">
    <property type="term" value="P:cytoplasmic translation"/>
    <property type="evidence" value="ECO:0007669"/>
    <property type="project" value="TreeGrafter"/>
</dbReference>
<dbReference type="HAMAP" id="MF_01365_B">
    <property type="entry name" value="Ribosomal_uL6_B"/>
    <property type="match status" value="1"/>
</dbReference>
<evidence type="ECO:0000256" key="3">
    <source>
        <dbReference type="ARBA" id="ARBA00023274"/>
    </source>
</evidence>
<dbReference type="GO" id="GO:0022625">
    <property type="term" value="C:cytosolic large ribosomal subunit"/>
    <property type="evidence" value="ECO:0007669"/>
    <property type="project" value="UniProtKB-UniRule"/>
</dbReference>
<dbReference type="PANTHER" id="PTHR11655">
    <property type="entry name" value="60S/50S RIBOSOMAL PROTEIN L6/L9"/>
    <property type="match status" value="1"/>
</dbReference>
<keyword evidence="2 4" id="KW-0689">Ribosomal protein</keyword>
<dbReference type="PANTHER" id="PTHR11655:SF14">
    <property type="entry name" value="LARGE RIBOSOMAL SUBUNIT PROTEIN UL6M"/>
    <property type="match status" value="1"/>
</dbReference>
<keyword evidence="4 6" id="KW-0699">rRNA-binding</keyword>
<dbReference type="PRINTS" id="PR00059">
    <property type="entry name" value="RIBOSOMALL6"/>
</dbReference>
<feature type="domain" description="Large ribosomal subunit protein uL6 alpha-beta" evidence="7">
    <location>
        <begin position="91"/>
        <end position="164"/>
    </location>
</feature>
<dbReference type="InterPro" id="IPR020040">
    <property type="entry name" value="Ribosomal_uL6_a/b-dom"/>
</dbReference>
<evidence type="ECO:0000256" key="4">
    <source>
        <dbReference type="HAMAP-Rule" id="MF_01365"/>
    </source>
</evidence>
<name>C5J5U6_MESCH</name>
<keyword evidence="9" id="KW-1185">Reference proteome</keyword>
<feature type="domain" description="Large ribosomal subunit protein uL6 alpha-beta" evidence="7">
    <location>
        <begin position="11"/>
        <end position="82"/>
    </location>
</feature>
<dbReference type="AlphaFoldDB" id="C5J5U6"/>
<dbReference type="GO" id="GO:0019843">
    <property type="term" value="F:rRNA binding"/>
    <property type="evidence" value="ECO:0007669"/>
    <property type="project" value="UniProtKB-UniRule"/>
</dbReference>
<evidence type="ECO:0000259" key="7">
    <source>
        <dbReference type="Pfam" id="PF00347"/>
    </source>
</evidence>
<dbReference type="GO" id="GO:0003735">
    <property type="term" value="F:structural constituent of ribosome"/>
    <property type="evidence" value="ECO:0007669"/>
    <property type="project" value="UniProtKB-UniRule"/>
</dbReference>
<dbReference type="InterPro" id="IPR000702">
    <property type="entry name" value="Ribosomal_uL6-like"/>
</dbReference>
<dbReference type="HOGENOM" id="CLU_065464_1_2_14"/>
<dbReference type="InterPro" id="IPR036789">
    <property type="entry name" value="Ribosomal_uL6-like_a/b-dom_sf"/>
</dbReference>
<reference evidence="9" key="1">
    <citation type="journal article" date="2009" name="BMC Bioinformatics">
        <title>The Mycoplasma conjunctivae genome sequencing, annotation and analysis.</title>
        <authorList>
            <person name="Calderon-Copete S.P."/>
            <person name="Wigger G."/>
            <person name="Wunderlin C."/>
            <person name="Schmidheini T."/>
            <person name="Frey J."/>
            <person name="Quail M.A."/>
            <person name="Falquet L."/>
        </authorList>
    </citation>
    <scope>NUCLEOTIDE SEQUENCE [LARGE SCALE GENOMIC DNA]</scope>
    <source>
        <strain evidence="9">ATCC 25834 / NCTC 10147 / HRC/581</strain>
    </source>
</reference>
<comment type="subunit">
    <text evidence="4">Part of the 50S ribosomal subunit.</text>
</comment>
<accession>C5J5U6</accession>
<dbReference type="EMBL" id="FM864216">
    <property type="protein sequence ID" value="CAT04835.1"/>
    <property type="molecule type" value="Genomic_DNA"/>
</dbReference>
<dbReference type="FunFam" id="3.90.930.12:FF:000001">
    <property type="entry name" value="50S ribosomal protein L6"/>
    <property type="match status" value="1"/>
</dbReference>
<proteinExistence type="inferred from homology"/>
<dbReference type="Gene3D" id="3.90.930.12">
    <property type="entry name" value="Ribosomal protein L6, alpha-beta domain"/>
    <property type="match status" value="2"/>
</dbReference>
<organism evidence="8 9">
    <name type="scientific">Mesomycoplasma conjunctivae (strain ATCC 25834 / NCTC 10147 / HRC/581)</name>
    <name type="common">Mycoplasma conjunctivae</name>
    <dbReference type="NCBI Taxonomy" id="572263"/>
    <lineage>
        <taxon>Bacteria</taxon>
        <taxon>Bacillati</taxon>
        <taxon>Mycoplasmatota</taxon>
        <taxon>Mycoplasmoidales</taxon>
        <taxon>Metamycoplasmataceae</taxon>
        <taxon>Mesomycoplasma</taxon>
    </lineage>
</organism>
<comment type="function">
    <text evidence="4 6">This protein binds to the 23S rRNA, and is important in its secondary structure. It is located near the subunit interface in the base of the L7/L12 stalk, and near the tRNA binding site of the peptidyltransferase center.</text>
</comment>
<evidence type="ECO:0000256" key="1">
    <source>
        <dbReference type="ARBA" id="ARBA00009356"/>
    </source>
</evidence>
<dbReference type="InterPro" id="IPR019906">
    <property type="entry name" value="Ribosomal_uL6_bac-type"/>
</dbReference>
<evidence type="ECO:0000313" key="9">
    <source>
        <dbReference type="Proteomes" id="UP000001491"/>
    </source>
</evidence>
<dbReference type="Pfam" id="PF00347">
    <property type="entry name" value="Ribosomal_L6"/>
    <property type="match status" value="2"/>
</dbReference>
<keyword evidence="4 6" id="KW-0694">RNA-binding</keyword>
<dbReference type="PIRSF" id="PIRSF002162">
    <property type="entry name" value="Ribosomal_L6"/>
    <property type="match status" value="1"/>
</dbReference>
<comment type="similarity">
    <text evidence="1 4 5">Belongs to the universal ribosomal protein uL6 family.</text>
</comment>
<evidence type="ECO:0000256" key="2">
    <source>
        <dbReference type="ARBA" id="ARBA00022980"/>
    </source>
</evidence>
<dbReference type="Proteomes" id="UP000001491">
    <property type="component" value="Chromosome"/>
</dbReference>
<gene>
    <name evidence="4 8" type="primary">rplF</name>
    <name evidence="8" type="ordered locus">MCJ_001450</name>
</gene>
<evidence type="ECO:0000256" key="5">
    <source>
        <dbReference type="RuleBase" id="RU003869"/>
    </source>
</evidence>
<dbReference type="NCBIfam" id="TIGR03654">
    <property type="entry name" value="L6_bact"/>
    <property type="match status" value="1"/>
</dbReference>